<proteinExistence type="predicted"/>
<evidence type="ECO:0000259" key="5">
    <source>
        <dbReference type="PROSITE" id="PS50089"/>
    </source>
</evidence>
<dbReference type="Proteomes" id="UP000007266">
    <property type="component" value="Linkage group 4"/>
</dbReference>
<dbReference type="PROSITE" id="PS50089">
    <property type="entry name" value="ZF_RING_2"/>
    <property type="match status" value="1"/>
</dbReference>
<reference evidence="6 7" key="1">
    <citation type="journal article" date="2008" name="Nature">
        <title>The genome of the model beetle and pest Tribolium castaneum.</title>
        <authorList>
            <consortium name="Tribolium Genome Sequencing Consortium"/>
            <person name="Richards S."/>
            <person name="Gibbs R.A."/>
            <person name="Weinstock G.M."/>
            <person name="Brown S.J."/>
            <person name="Denell R."/>
            <person name="Beeman R.W."/>
            <person name="Gibbs R."/>
            <person name="Beeman R.W."/>
            <person name="Brown S.J."/>
            <person name="Bucher G."/>
            <person name="Friedrich M."/>
            <person name="Grimmelikhuijzen C.J."/>
            <person name="Klingler M."/>
            <person name="Lorenzen M."/>
            <person name="Richards S."/>
            <person name="Roth S."/>
            <person name="Schroder R."/>
            <person name="Tautz D."/>
            <person name="Zdobnov E.M."/>
            <person name="Muzny D."/>
            <person name="Gibbs R.A."/>
            <person name="Weinstock G.M."/>
            <person name="Attaway T."/>
            <person name="Bell S."/>
            <person name="Buhay C.J."/>
            <person name="Chandrabose M.N."/>
            <person name="Chavez D."/>
            <person name="Clerk-Blankenburg K.P."/>
            <person name="Cree A."/>
            <person name="Dao M."/>
            <person name="Davis C."/>
            <person name="Chacko J."/>
            <person name="Dinh H."/>
            <person name="Dugan-Rocha S."/>
            <person name="Fowler G."/>
            <person name="Garner T.T."/>
            <person name="Garnes J."/>
            <person name="Gnirke A."/>
            <person name="Hawes A."/>
            <person name="Hernandez J."/>
            <person name="Hines S."/>
            <person name="Holder M."/>
            <person name="Hume J."/>
            <person name="Jhangiani S.N."/>
            <person name="Joshi V."/>
            <person name="Khan Z.M."/>
            <person name="Jackson L."/>
            <person name="Kovar C."/>
            <person name="Kowis A."/>
            <person name="Lee S."/>
            <person name="Lewis L.R."/>
            <person name="Margolis J."/>
            <person name="Morgan M."/>
            <person name="Nazareth L.V."/>
            <person name="Nguyen N."/>
            <person name="Okwuonu G."/>
            <person name="Parker D."/>
            <person name="Richards S."/>
            <person name="Ruiz S.J."/>
            <person name="Santibanez J."/>
            <person name="Savard J."/>
            <person name="Scherer S.E."/>
            <person name="Schneider B."/>
            <person name="Sodergren E."/>
            <person name="Tautz D."/>
            <person name="Vattahil S."/>
            <person name="Villasana D."/>
            <person name="White C.S."/>
            <person name="Wright R."/>
            <person name="Park Y."/>
            <person name="Beeman R.W."/>
            <person name="Lord J."/>
            <person name="Oppert B."/>
            <person name="Lorenzen M."/>
            <person name="Brown S."/>
            <person name="Wang L."/>
            <person name="Savard J."/>
            <person name="Tautz D."/>
            <person name="Richards S."/>
            <person name="Weinstock G."/>
            <person name="Gibbs R.A."/>
            <person name="Liu Y."/>
            <person name="Worley K."/>
            <person name="Weinstock G."/>
            <person name="Elsik C.G."/>
            <person name="Reese J.T."/>
            <person name="Elhaik E."/>
            <person name="Landan G."/>
            <person name="Graur D."/>
            <person name="Arensburger P."/>
            <person name="Atkinson P."/>
            <person name="Beeman R.W."/>
            <person name="Beidler J."/>
            <person name="Brown S.J."/>
            <person name="Demuth J.P."/>
            <person name="Drury D.W."/>
            <person name="Du Y.Z."/>
            <person name="Fujiwara H."/>
            <person name="Lorenzen M."/>
            <person name="Maselli V."/>
            <person name="Osanai M."/>
            <person name="Park Y."/>
            <person name="Robertson H.M."/>
            <person name="Tu Z."/>
            <person name="Wang J.J."/>
            <person name="Wang S."/>
            <person name="Richards S."/>
            <person name="Song H."/>
            <person name="Zhang L."/>
            <person name="Sodergren E."/>
            <person name="Werner D."/>
            <person name="Stanke M."/>
            <person name="Morgenstern B."/>
            <person name="Solovyev V."/>
            <person name="Kosarev P."/>
            <person name="Brown G."/>
            <person name="Chen H.C."/>
            <person name="Ermolaeva O."/>
            <person name="Hlavina W."/>
            <person name="Kapustin Y."/>
            <person name="Kiryutin B."/>
            <person name="Kitts P."/>
            <person name="Maglott D."/>
            <person name="Pruitt K."/>
            <person name="Sapojnikov V."/>
            <person name="Souvorov A."/>
            <person name="Mackey A.J."/>
            <person name="Waterhouse R.M."/>
            <person name="Wyder S."/>
            <person name="Zdobnov E.M."/>
            <person name="Zdobnov E.M."/>
            <person name="Wyder S."/>
            <person name="Kriventseva E.V."/>
            <person name="Kadowaki T."/>
            <person name="Bork P."/>
            <person name="Aranda M."/>
            <person name="Bao R."/>
            <person name="Beermann A."/>
            <person name="Berns N."/>
            <person name="Bolognesi R."/>
            <person name="Bonneton F."/>
            <person name="Bopp D."/>
            <person name="Brown S.J."/>
            <person name="Bucher G."/>
            <person name="Butts T."/>
            <person name="Chaumot A."/>
            <person name="Denell R.E."/>
            <person name="Ferrier D.E."/>
            <person name="Friedrich M."/>
            <person name="Gordon C.M."/>
            <person name="Jindra M."/>
            <person name="Klingler M."/>
            <person name="Lan Q."/>
            <person name="Lattorff H.M."/>
            <person name="Laudet V."/>
            <person name="von Levetsow C."/>
            <person name="Liu Z."/>
            <person name="Lutz R."/>
            <person name="Lynch J.A."/>
            <person name="da Fonseca R.N."/>
            <person name="Posnien N."/>
            <person name="Reuter R."/>
            <person name="Roth S."/>
            <person name="Savard J."/>
            <person name="Schinko J.B."/>
            <person name="Schmitt C."/>
            <person name="Schoppmeier M."/>
            <person name="Schroder R."/>
            <person name="Shippy T.D."/>
            <person name="Simonnet F."/>
            <person name="Marques-Souza H."/>
            <person name="Tautz D."/>
            <person name="Tomoyasu Y."/>
            <person name="Trauner J."/>
            <person name="Van der Zee M."/>
            <person name="Vervoort M."/>
            <person name="Wittkopp N."/>
            <person name="Wimmer E.A."/>
            <person name="Yang X."/>
            <person name="Jones A.K."/>
            <person name="Sattelle D.B."/>
            <person name="Ebert P.R."/>
            <person name="Nelson D."/>
            <person name="Scott J.G."/>
            <person name="Beeman R.W."/>
            <person name="Muthukrishnan S."/>
            <person name="Kramer K.J."/>
            <person name="Arakane Y."/>
            <person name="Beeman R.W."/>
            <person name="Zhu Q."/>
            <person name="Hogenkamp D."/>
            <person name="Dixit R."/>
            <person name="Oppert B."/>
            <person name="Jiang H."/>
            <person name="Zou Z."/>
            <person name="Marshall J."/>
            <person name="Elpidina E."/>
            <person name="Vinokurov K."/>
            <person name="Oppert C."/>
            <person name="Zou Z."/>
            <person name="Evans J."/>
            <person name="Lu Z."/>
            <person name="Zhao P."/>
            <person name="Sumathipala N."/>
            <person name="Altincicek B."/>
            <person name="Vilcinskas A."/>
            <person name="Williams M."/>
            <person name="Hultmark D."/>
            <person name="Hetru C."/>
            <person name="Jiang H."/>
            <person name="Grimmelikhuijzen C.J."/>
            <person name="Hauser F."/>
            <person name="Cazzamali G."/>
            <person name="Williamson M."/>
            <person name="Park Y."/>
            <person name="Li B."/>
            <person name="Tanaka Y."/>
            <person name="Predel R."/>
            <person name="Neupert S."/>
            <person name="Schachtner J."/>
            <person name="Verleyen P."/>
            <person name="Raible F."/>
            <person name="Bork P."/>
            <person name="Friedrich M."/>
            <person name="Walden K.K."/>
            <person name="Robertson H.M."/>
            <person name="Angeli S."/>
            <person name="Foret S."/>
            <person name="Bucher G."/>
            <person name="Schuetz S."/>
            <person name="Maleszka R."/>
            <person name="Wimmer E.A."/>
            <person name="Beeman R.W."/>
            <person name="Lorenzen M."/>
            <person name="Tomoyasu Y."/>
            <person name="Miller S.C."/>
            <person name="Grossmann D."/>
            <person name="Bucher G."/>
        </authorList>
    </citation>
    <scope>NUCLEOTIDE SEQUENCE [LARGE SCALE GENOMIC DNA]</scope>
    <source>
        <strain evidence="6 7">Georgia GA2</strain>
    </source>
</reference>
<dbReference type="PANTHER" id="PTHR45877:SF3">
    <property type="entry name" value="E3 UBIQUITIN-PROTEIN LIGASE"/>
    <property type="match status" value="1"/>
</dbReference>
<dbReference type="HOGENOM" id="CLU_2429918_0_0_1"/>
<dbReference type="InterPro" id="IPR049548">
    <property type="entry name" value="Sina-like_RING"/>
</dbReference>
<dbReference type="InParanoid" id="D2A143"/>
<dbReference type="PhylomeDB" id="D2A143"/>
<evidence type="ECO:0000256" key="4">
    <source>
        <dbReference type="PROSITE-ProRule" id="PRU00175"/>
    </source>
</evidence>
<organism evidence="6 7">
    <name type="scientific">Tribolium castaneum</name>
    <name type="common">Red flour beetle</name>
    <dbReference type="NCBI Taxonomy" id="7070"/>
    <lineage>
        <taxon>Eukaryota</taxon>
        <taxon>Metazoa</taxon>
        <taxon>Ecdysozoa</taxon>
        <taxon>Arthropoda</taxon>
        <taxon>Hexapoda</taxon>
        <taxon>Insecta</taxon>
        <taxon>Pterygota</taxon>
        <taxon>Neoptera</taxon>
        <taxon>Endopterygota</taxon>
        <taxon>Coleoptera</taxon>
        <taxon>Polyphaga</taxon>
        <taxon>Cucujiformia</taxon>
        <taxon>Tenebrionidae</taxon>
        <taxon>Tenebrionidae incertae sedis</taxon>
        <taxon>Tribolium</taxon>
    </lineage>
</organism>
<dbReference type="Gene3D" id="3.30.40.10">
    <property type="entry name" value="Zinc/RING finger domain, C3HC4 (zinc finger)"/>
    <property type="match status" value="1"/>
</dbReference>
<feature type="domain" description="RING-type" evidence="5">
    <location>
        <begin position="10"/>
        <end position="44"/>
    </location>
</feature>
<dbReference type="Pfam" id="PF21362">
    <property type="entry name" value="Sina_RING"/>
    <property type="match status" value="1"/>
</dbReference>
<dbReference type="GO" id="GO:0008270">
    <property type="term" value="F:zinc ion binding"/>
    <property type="evidence" value="ECO:0007669"/>
    <property type="project" value="UniProtKB-KW"/>
</dbReference>
<evidence type="ECO:0000313" key="6">
    <source>
        <dbReference type="EMBL" id="EFA02606.1"/>
    </source>
</evidence>
<reference evidence="6 7" key="2">
    <citation type="journal article" date="2010" name="Nucleic Acids Res.">
        <title>BeetleBase in 2010: revisions to provide comprehensive genomic information for Tribolium castaneum.</title>
        <authorList>
            <person name="Kim H.S."/>
            <person name="Murphy T."/>
            <person name="Xia J."/>
            <person name="Caragea D."/>
            <person name="Park Y."/>
            <person name="Beeman R.W."/>
            <person name="Lorenzen M.D."/>
            <person name="Butcher S."/>
            <person name="Manak J.R."/>
            <person name="Brown S.J."/>
        </authorList>
    </citation>
    <scope>GENOME REANNOTATION</scope>
    <source>
        <strain evidence="6 7">Georgia GA2</strain>
    </source>
</reference>
<protein>
    <submittedName>
        <fullName evidence="6">Putative E3 ubiquitin-protein ligase sinah-like Protein</fullName>
    </submittedName>
</protein>
<dbReference type="AlphaFoldDB" id="D2A143"/>
<dbReference type="PANTHER" id="PTHR45877">
    <property type="entry name" value="E3 UBIQUITIN-PROTEIN LIGASE SIAH2"/>
    <property type="match status" value="1"/>
</dbReference>
<evidence type="ECO:0000256" key="2">
    <source>
        <dbReference type="ARBA" id="ARBA00022771"/>
    </source>
</evidence>
<keyword evidence="2 4" id="KW-0863">Zinc-finger</keyword>
<keyword evidence="3" id="KW-0862">Zinc</keyword>
<keyword evidence="7" id="KW-1185">Reference proteome</keyword>
<dbReference type="InterPro" id="IPR001841">
    <property type="entry name" value="Znf_RING"/>
</dbReference>
<evidence type="ECO:0000256" key="1">
    <source>
        <dbReference type="ARBA" id="ARBA00022723"/>
    </source>
</evidence>
<sequence length="91" mass="10758">MAEVPKSLECPICFDIMEAKILICDRGHSFCSCCHRRLKLCPFCGDSMIDTRNLLLEKVVKAYWKDPSTFRNRMREQLKVEMPVRRSLKKY</sequence>
<evidence type="ECO:0000313" key="7">
    <source>
        <dbReference type="Proteomes" id="UP000007266"/>
    </source>
</evidence>
<dbReference type="InterPro" id="IPR013083">
    <property type="entry name" value="Znf_RING/FYVE/PHD"/>
</dbReference>
<accession>D2A143</accession>
<dbReference type="SUPFAM" id="SSF57850">
    <property type="entry name" value="RING/U-box"/>
    <property type="match status" value="1"/>
</dbReference>
<dbReference type="EMBL" id="KQ971338">
    <property type="protein sequence ID" value="EFA02606.1"/>
    <property type="molecule type" value="Genomic_DNA"/>
</dbReference>
<gene>
    <name evidence="6" type="primary">GLEAN_08325</name>
    <name evidence="6" type="ORF">TcasGA2_TC008325</name>
</gene>
<keyword evidence="1" id="KW-0479">Metal-binding</keyword>
<name>D2A143_TRICA</name>
<dbReference type="InterPro" id="IPR004162">
    <property type="entry name" value="SINA-like_animal"/>
</dbReference>
<evidence type="ECO:0000256" key="3">
    <source>
        <dbReference type="ARBA" id="ARBA00022833"/>
    </source>
</evidence>
<dbReference type="GO" id="GO:0006511">
    <property type="term" value="P:ubiquitin-dependent protein catabolic process"/>
    <property type="evidence" value="ECO:0007669"/>
    <property type="project" value="InterPro"/>
</dbReference>